<keyword evidence="2" id="KW-1185">Reference proteome</keyword>
<protein>
    <submittedName>
        <fullName evidence="1">Uncharacterized protein</fullName>
    </submittedName>
</protein>
<comment type="caution">
    <text evidence="1">The sequence shown here is derived from an EMBL/GenBank/DDBJ whole genome shotgun (WGS) entry which is preliminary data.</text>
</comment>
<accession>A0A4R1GCG6</accession>
<reference evidence="1 2" key="1">
    <citation type="submission" date="2019-03" db="EMBL/GenBank/DDBJ databases">
        <title>Genomic Encyclopedia of Archaeal and Bacterial Type Strains, Phase II (KMG-II): from individual species to whole genera.</title>
        <authorList>
            <person name="Goeker M."/>
        </authorList>
    </citation>
    <scope>NUCLEOTIDE SEQUENCE [LARGE SCALE GENOMIC DNA]</scope>
    <source>
        <strain evidence="1 2">DSM 24425</strain>
    </source>
</reference>
<dbReference type="EMBL" id="SMFV01000003">
    <property type="protein sequence ID" value="TCK04463.1"/>
    <property type="molecule type" value="Genomic_DNA"/>
</dbReference>
<organism evidence="1 2">
    <name type="scientific">Phorcysia thermohydrogeniphila</name>
    <dbReference type="NCBI Taxonomy" id="936138"/>
    <lineage>
        <taxon>Bacteria</taxon>
        <taxon>Pseudomonadati</taxon>
        <taxon>Aquificota</taxon>
        <taxon>Aquificia</taxon>
        <taxon>Desulfurobacteriales</taxon>
        <taxon>Desulfurobacteriaceae</taxon>
        <taxon>Phorcysia</taxon>
    </lineage>
</organism>
<name>A0A4R1GCG6_9BACT</name>
<dbReference type="Proteomes" id="UP000295777">
    <property type="component" value="Unassembled WGS sequence"/>
</dbReference>
<evidence type="ECO:0000313" key="1">
    <source>
        <dbReference type="EMBL" id="TCK04463.1"/>
    </source>
</evidence>
<sequence>MKKVSKTSKEDVIRINEFGIMEIKRLKLKLSYNRKRFRLTIVLSELGSHRFERKPDIAQGAIHKSAPSCTFTSKERYK</sequence>
<gene>
    <name evidence="1" type="ORF">CLV27_0888</name>
</gene>
<dbReference type="RefSeq" id="WP_132526211.1">
    <property type="nucleotide sequence ID" value="NZ_SMFV01000003.1"/>
</dbReference>
<proteinExistence type="predicted"/>
<evidence type="ECO:0000313" key="2">
    <source>
        <dbReference type="Proteomes" id="UP000295777"/>
    </source>
</evidence>
<dbReference type="AlphaFoldDB" id="A0A4R1GCG6"/>